<dbReference type="PROSITE" id="PS50937">
    <property type="entry name" value="HTH_MERR_2"/>
    <property type="match status" value="1"/>
</dbReference>
<dbReference type="InterPro" id="IPR000551">
    <property type="entry name" value="MerR-type_HTH_dom"/>
</dbReference>
<evidence type="ECO:0000256" key="1">
    <source>
        <dbReference type="ARBA" id="ARBA00023125"/>
    </source>
</evidence>
<reference evidence="4 5" key="1">
    <citation type="submission" date="2019-03" db="EMBL/GenBank/DDBJ databases">
        <title>Genomics of glacier-inhabiting Cryobacterium strains.</title>
        <authorList>
            <person name="Liu Q."/>
            <person name="Xin Y.-H."/>
        </authorList>
    </citation>
    <scope>NUCLEOTIDE SEQUENCE [LARGE SCALE GENOMIC DNA]</scope>
    <source>
        <strain evidence="5">TMT1-22</strain>
    </source>
</reference>
<evidence type="ECO:0000256" key="2">
    <source>
        <dbReference type="SAM" id="Coils"/>
    </source>
</evidence>
<dbReference type="Pfam" id="PF13411">
    <property type="entry name" value="MerR_1"/>
    <property type="match status" value="1"/>
</dbReference>
<proteinExistence type="predicted"/>
<dbReference type="InterPro" id="IPR009061">
    <property type="entry name" value="DNA-bd_dom_put_sf"/>
</dbReference>
<sequence length="146" mass="16498">MDENTRVFVISMAAELAGMHPQTLRQYDRLGLVSPDRTPGRSRRYSMRDVAKLREIAELGAEGVSLEGIRRILGLEDHVRTLESRLRELESALADELLNRPGRRVFAAGSAGEVISMRAGTRTRRSNQIVIWRPLDHGALPLKRRE</sequence>
<keyword evidence="5" id="KW-1185">Reference proteome</keyword>
<evidence type="ECO:0000313" key="5">
    <source>
        <dbReference type="Proteomes" id="UP000297403"/>
    </source>
</evidence>
<feature type="domain" description="HTH merR-type" evidence="3">
    <location>
        <begin position="7"/>
        <end position="75"/>
    </location>
</feature>
<feature type="coiled-coil region" evidence="2">
    <location>
        <begin position="72"/>
        <end position="99"/>
    </location>
</feature>
<comment type="caution">
    <text evidence="4">The sequence shown here is derived from an EMBL/GenBank/DDBJ whole genome shotgun (WGS) entry which is preliminary data.</text>
</comment>
<dbReference type="SMART" id="SM00422">
    <property type="entry name" value="HTH_MERR"/>
    <property type="match status" value="1"/>
</dbReference>
<dbReference type="NCBIfam" id="NF047375">
    <property type="entry name" value="HeatShock_HspR"/>
    <property type="match status" value="1"/>
</dbReference>
<dbReference type="GO" id="GO:0003700">
    <property type="term" value="F:DNA-binding transcription factor activity"/>
    <property type="evidence" value="ECO:0007669"/>
    <property type="project" value="InterPro"/>
</dbReference>
<keyword evidence="1" id="KW-0238">DNA-binding</keyword>
<accession>A0AAQ2HEA1</accession>
<dbReference type="Proteomes" id="UP000297403">
    <property type="component" value="Unassembled WGS sequence"/>
</dbReference>
<dbReference type="PANTHER" id="PTHR30204">
    <property type="entry name" value="REDOX-CYCLING DRUG-SENSING TRANSCRIPTIONAL ACTIVATOR SOXR"/>
    <property type="match status" value="1"/>
</dbReference>
<dbReference type="RefSeq" id="WP_134366882.1">
    <property type="nucleotide sequence ID" value="NZ_SOFY01000090.1"/>
</dbReference>
<dbReference type="AlphaFoldDB" id="A0AAQ2HEA1"/>
<evidence type="ECO:0000313" key="4">
    <source>
        <dbReference type="EMBL" id="TFC40781.1"/>
    </source>
</evidence>
<organism evidence="4 5">
    <name type="scientific">Cryobacterium shii</name>
    <dbReference type="NCBI Taxonomy" id="1259235"/>
    <lineage>
        <taxon>Bacteria</taxon>
        <taxon>Bacillati</taxon>
        <taxon>Actinomycetota</taxon>
        <taxon>Actinomycetes</taxon>
        <taxon>Micrococcales</taxon>
        <taxon>Microbacteriaceae</taxon>
        <taxon>Cryobacterium</taxon>
    </lineage>
</organism>
<dbReference type="GO" id="GO:0003677">
    <property type="term" value="F:DNA binding"/>
    <property type="evidence" value="ECO:0007669"/>
    <property type="project" value="UniProtKB-KW"/>
</dbReference>
<dbReference type="SUPFAM" id="SSF46955">
    <property type="entry name" value="Putative DNA-binding domain"/>
    <property type="match status" value="1"/>
</dbReference>
<protein>
    <submittedName>
        <fullName evidence="4">MerR family transcriptional regulator</fullName>
    </submittedName>
</protein>
<dbReference type="Gene3D" id="1.10.1660.10">
    <property type="match status" value="1"/>
</dbReference>
<name>A0AAQ2HEA1_9MICO</name>
<dbReference type="PANTHER" id="PTHR30204:SF58">
    <property type="entry name" value="HTH-TYPE TRANSCRIPTIONAL REGULATOR YFMP"/>
    <property type="match status" value="1"/>
</dbReference>
<evidence type="ECO:0000259" key="3">
    <source>
        <dbReference type="PROSITE" id="PS50937"/>
    </source>
</evidence>
<keyword evidence="2" id="KW-0175">Coiled coil</keyword>
<dbReference type="EMBL" id="SOFY01000090">
    <property type="protein sequence ID" value="TFC40781.1"/>
    <property type="molecule type" value="Genomic_DNA"/>
</dbReference>
<dbReference type="InterPro" id="IPR047057">
    <property type="entry name" value="MerR_fam"/>
</dbReference>
<gene>
    <name evidence="4" type="ORF">E3O49_16370</name>
</gene>